<name>A0A2H9THX7_9FUNG</name>
<feature type="binding site" evidence="9">
    <location>
        <position position="230"/>
    </location>
    <ligand>
        <name>ATP</name>
        <dbReference type="ChEBI" id="CHEBI:30616"/>
    </ligand>
</feature>
<evidence type="ECO:0000256" key="9">
    <source>
        <dbReference type="PROSITE-ProRule" id="PRU10141"/>
    </source>
</evidence>
<evidence type="ECO:0000256" key="6">
    <source>
        <dbReference type="ARBA" id="ARBA00022777"/>
    </source>
</evidence>
<dbReference type="Pfam" id="PF00069">
    <property type="entry name" value="Pkinase"/>
    <property type="match status" value="1"/>
</dbReference>
<dbReference type="GO" id="GO:0007165">
    <property type="term" value="P:signal transduction"/>
    <property type="evidence" value="ECO:0007669"/>
    <property type="project" value="TreeGrafter"/>
</dbReference>
<evidence type="ECO:0000256" key="7">
    <source>
        <dbReference type="ARBA" id="ARBA00022840"/>
    </source>
</evidence>
<dbReference type="PANTHER" id="PTHR24057">
    <property type="entry name" value="GLYCOGEN SYNTHASE KINASE-3 ALPHA"/>
    <property type="match status" value="1"/>
</dbReference>
<comment type="similarity">
    <text evidence="2">Belongs to the protein kinase superfamily. CMGC Ser/Thr protein kinase family. GSK-3 subfamily.</text>
</comment>
<dbReference type="GO" id="GO:0004674">
    <property type="term" value="F:protein serine/threonine kinase activity"/>
    <property type="evidence" value="ECO:0007669"/>
    <property type="project" value="UniProtKB-KW"/>
</dbReference>
<evidence type="ECO:0000256" key="5">
    <source>
        <dbReference type="ARBA" id="ARBA00022741"/>
    </source>
</evidence>
<dbReference type="Gene3D" id="1.10.510.10">
    <property type="entry name" value="Transferase(Phosphotransferase) domain 1"/>
    <property type="match status" value="1"/>
</dbReference>
<dbReference type="FunFam" id="1.10.510.10:FF:000624">
    <property type="entry name" value="Mitogen-activated protein kinase"/>
    <property type="match status" value="1"/>
</dbReference>
<dbReference type="OrthoDB" id="272141at2759"/>
<evidence type="ECO:0000256" key="2">
    <source>
        <dbReference type="ARBA" id="ARBA00005527"/>
    </source>
</evidence>
<dbReference type="SMART" id="SM00220">
    <property type="entry name" value="S_TKc"/>
    <property type="match status" value="1"/>
</dbReference>
<dbReference type="SUPFAM" id="SSF56112">
    <property type="entry name" value="Protein kinase-like (PK-like)"/>
    <property type="match status" value="1"/>
</dbReference>
<dbReference type="GO" id="GO:0005737">
    <property type="term" value="C:cytoplasm"/>
    <property type="evidence" value="ECO:0007669"/>
    <property type="project" value="TreeGrafter"/>
</dbReference>
<dbReference type="PROSITE" id="PS00107">
    <property type="entry name" value="PROTEIN_KINASE_ATP"/>
    <property type="match status" value="2"/>
</dbReference>
<dbReference type="InterPro" id="IPR017441">
    <property type="entry name" value="Protein_kinase_ATP_BS"/>
</dbReference>
<dbReference type="InterPro" id="IPR011009">
    <property type="entry name" value="Kinase-like_dom_sf"/>
</dbReference>
<keyword evidence="7 9" id="KW-0067">ATP-binding</keyword>
<dbReference type="PANTHER" id="PTHR24057:SF0">
    <property type="entry name" value="PROTEIN KINASE SHAGGY-RELATED"/>
    <property type="match status" value="1"/>
</dbReference>
<evidence type="ECO:0000256" key="8">
    <source>
        <dbReference type="ARBA" id="ARBA00023242"/>
    </source>
</evidence>
<evidence type="ECO:0000313" key="12">
    <source>
        <dbReference type="EMBL" id="PJF17346.1"/>
    </source>
</evidence>
<feature type="binding site" evidence="9">
    <location>
        <position position="59"/>
    </location>
    <ligand>
        <name>ATP</name>
        <dbReference type="ChEBI" id="CHEBI:30616"/>
    </ligand>
</feature>
<evidence type="ECO:0000256" key="10">
    <source>
        <dbReference type="RuleBase" id="RU000304"/>
    </source>
</evidence>
<feature type="domain" description="Protein kinase" evidence="11">
    <location>
        <begin position="30"/>
        <end position="315"/>
    </location>
</feature>
<keyword evidence="4" id="KW-0808">Transferase</keyword>
<organism evidence="12 13">
    <name type="scientific">Paramicrosporidium saccamoebae</name>
    <dbReference type="NCBI Taxonomy" id="1246581"/>
    <lineage>
        <taxon>Eukaryota</taxon>
        <taxon>Fungi</taxon>
        <taxon>Fungi incertae sedis</taxon>
        <taxon>Cryptomycota</taxon>
        <taxon>Cryptomycota incertae sedis</taxon>
        <taxon>Paramicrosporidium</taxon>
    </lineage>
</organism>
<keyword evidence="8" id="KW-0539">Nucleus</keyword>
<dbReference type="InterPro" id="IPR008271">
    <property type="entry name" value="Ser/Thr_kinase_AS"/>
</dbReference>
<dbReference type="Gene3D" id="3.30.200.20">
    <property type="entry name" value="Phosphorylase Kinase, domain 1"/>
    <property type="match status" value="1"/>
</dbReference>
<proteinExistence type="inferred from homology"/>
<dbReference type="GO" id="GO:0005524">
    <property type="term" value="F:ATP binding"/>
    <property type="evidence" value="ECO:0007669"/>
    <property type="project" value="UniProtKB-UniRule"/>
</dbReference>
<dbReference type="InterPro" id="IPR050591">
    <property type="entry name" value="GSK-3"/>
</dbReference>
<dbReference type="STRING" id="1246581.A0A2H9THX7"/>
<dbReference type="AlphaFoldDB" id="A0A2H9THX7"/>
<comment type="caution">
    <text evidence="12">The sequence shown here is derived from an EMBL/GenBank/DDBJ whole genome shotgun (WGS) entry which is preliminary data.</text>
</comment>
<sequence>MSSANKNPVKAAFRLVTACDREDRATPFSFRYLDVIGNGTFGIVCRARDLATNAIVAIKTVYQDEGHQNRELSIIKALEHGNIVALQRYFYTRNEHREEFLSLVLEWMPTSVDRLLRDGERTVPLPLVQRAFQQFAQALQYLHGVGVCHRDIKPHNLLLDPHTGMVKLCDFGCSKRLQRGESNIQYICARYYRAPEIVLGWGCYSVAIDLWSAGCVLAELLMGRPIFPGKNSIDQLAKIIRVLGAPTAAEMVAMGQEPKRLGLKAPLALDERRRALRAVVPSEVPDDGVDLLAALLQYDPEKRLTPSQIIAHPFLQDIQPIPKMSSLPPTPTRSKVKA</sequence>
<dbReference type="GO" id="GO:0030154">
    <property type="term" value="P:cell differentiation"/>
    <property type="evidence" value="ECO:0007669"/>
    <property type="project" value="TreeGrafter"/>
</dbReference>
<evidence type="ECO:0000313" key="13">
    <source>
        <dbReference type="Proteomes" id="UP000240830"/>
    </source>
</evidence>
<keyword evidence="5 9" id="KW-0547">Nucleotide-binding</keyword>
<dbReference type="CDD" id="cd14137">
    <property type="entry name" value="STKc_GSK3"/>
    <property type="match status" value="1"/>
</dbReference>
<evidence type="ECO:0000256" key="4">
    <source>
        <dbReference type="ARBA" id="ARBA00022679"/>
    </source>
</evidence>
<comment type="subcellular location">
    <subcellularLocation>
        <location evidence="1">Nucleus</location>
    </subcellularLocation>
</comment>
<evidence type="ECO:0000259" key="11">
    <source>
        <dbReference type="PROSITE" id="PS50011"/>
    </source>
</evidence>
<dbReference type="PROSITE" id="PS00108">
    <property type="entry name" value="PROTEIN_KINASE_ST"/>
    <property type="match status" value="1"/>
</dbReference>
<keyword evidence="3 10" id="KW-0723">Serine/threonine-protein kinase</keyword>
<evidence type="ECO:0000256" key="3">
    <source>
        <dbReference type="ARBA" id="ARBA00022527"/>
    </source>
</evidence>
<keyword evidence="6 12" id="KW-0418">Kinase</keyword>
<dbReference type="PROSITE" id="PS50011">
    <property type="entry name" value="PROTEIN_KINASE_DOM"/>
    <property type="match status" value="1"/>
</dbReference>
<reference evidence="12 13" key="1">
    <citation type="submission" date="2016-10" db="EMBL/GenBank/DDBJ databases">
        <title>The genome of Paramicrosporidium saccamoebae is the missing link in understanding Cryptomycota and Microsporidia evolution.</title>
        <authorList>
            <person name="Quandt C.A."/>
            <person name="Beaudet D."/>
            <person name="Corsaro D."/>
            <person name="Michel R."/>
            <person name="Corradi N."/>
            <person name="James T."/>
        </authorList>
    </citation>
    <scope>NUCLEOTIDE SEQUENCE [LARGE SCALE GENOMIC DNA]</scope>
    <source>
        <strain evidence="12 13">KSL3</strain>
    </source>
</reference>
<dbReference type="Proteomes" id="UP000240830">
    <property type="component" value="Unassembled WGS sequence"/>
</dbReference>
<dbReference type="GO" id="GO:0005634">
    <property type="term" value="C:nucleus"/>
    <property type="evidence" value="ECO:0007669"/>
    <property type="project" value="UniProtKB-SubCell"/>
</dbReference>
<dbReference type="EMBL" id="MTSL01000178">
    <property type="protein sequence ID" value="PJF17346.1"/>
    <property type="molecule type" value="Genomic_DNA"/>
</dbReference>
<dbReference type="InterPro" id="IPR000719">
    <property type="entry name" value="Prot_kinase_dom"/>
</dbReference>
<gene>
    <name evidence="12" type="ORF">PSACC_02800</name>
</gene>
<protein>
    <submittedName>
        <fullName evidence="12">Protein kinase shaggy-like isoform x6</fullName>
    </submittedName>
</protein>
<evidence type="ECO:0000256" key="1">
    <source>
        <dbReference type="ARBA" id="ARBA00004123"/>
    </source>
</evidence>
<accession>A0A2H9THX7</accession>
<dbReference type="InterPro" id="IPR039192">
    <property type="entry name" value="STKc_GSK3"/>
</dbReference>
<keyword evidence="13" id="KW-1185">Reference proteome</keyword>